<feature type="region of interest" description="Disordered" evidence="1">
    <location>
        <begin position="723"/>
        <end position="749"/>
    </location>
</feature>
<proteinExistence type="predicted"/>
<dbReference type="AlphaFoldDB" id="A0A8H4QXI7"/>
<protein>
    <submittedName>
        <fullName evidence="3">Uncharacterized protein</fullName>
    </submittedName>
</protein>
<comment type="caution">
    <text evidence="3">The sequence shown here is derived from an EMBL/GenBank/DDBJ whole genome shotgun (WGS) entry which is preliminary data.</text>
</comment>
<accession>A0A8H4QXI7</accession>
<feature type="transmembrane region" description="Helical" evidence="2">
    <location>
        <begin position="603"/>
        <end position="624"/>
    </location>
</feature>
<gene>
    <name evidence="3" type="ORF">D9613_009958</name>
</gene>
<keyword evidence="4" id="KW-1185">Reference proteome</keyword>
<feature type="transmembrane region" description="Helical" evidence="2">
    <location>
        <begin position="656"/>
        <end position="680"/>
    </location>
</feature>
<name>A0A8H4QXI7_9AGAR</name>
<feature type="transmembrane region" description="Helical" evidence="2">
    <location>
        <begin position="692"/>
        <end position="712"/>
    </location>
</feature>
<organism evidence="3 4">
    <name type="scientific">Agrocybe pediades</name>
    <dbReference type="NCBI Taxonomy" id="84607"/>
    <lineage>
        <taxon>Eukaryota</taxon>
        <taxon>Fungi</taxon>
        <taxon>Dikarya</taxon>
        <taxon>Basidiomycota</taxon>
        <taxon>Agaricomycotina</taxon>
        <taxon>Agaricomycetes</taxon>
        <taxon>Agaricomycetidae</taxon>
        <taxon>Agaricales</taxon>
        <taxon>Agaricineae</taxon>
        <taxon>Strophariaceae</taxon>
        <taxon>Agrocybe</taxon>
    </lineage>
</organism>
<evidence type="ECO:0000313" key="4">
    <source>
        <dbReference type="Proteomes" id="UP000521872"/>
    </source>
</evidence>
<keyword evidence="2" id="KW-0812">Transmembrane</keyword>
<feature type="region of interest" description="Disordered" evidence="1">
    <location>
        <begin position="55"/>
        <end position="75"/>
    </location>
</feature>
<evidence type="ECO:0000313" key="3">
    <source>
        <dbReference type="EMBL" id="KAF4618648.1"/>
    </source>
</evidence>
<evidence type="ECO:0000256" key="2">
    <source>
        <dbReference type="SAM" id="Phobius"/>
    </source>
</evidence>
<keyword evidence="2" id="KW-1133">Transmembrane helix</keyword>
<reference evidence="3 4" key="1">
    <citation type="submission" date="2019-12" db="EMBL/GenBank/DDBJ databases">
        <authorList>
            <person name="Floudas D."/>
            <person name="Bentzer J."/>
            <person name="Ahren D."/>
            <person name="Johansson T."/>
            <person name="Persson P."/>
            <person name="Tunlid A."/>
        </authorList>
    </citation>
    <scope>NUCLEOTIDE SEQUENCE [LARGE SCALE GENOMIC DNA]</scope>
    <source>
        <strain evidence="3 4">CBS 102.39</strain>
    </source>
</reference>
<dbReference type="Proteomes" id="UP000521872">
    <property type="component" value="Unassembled WGS sequence"/>
</dbReference>
<dbReference type="EMBL" id="JAACJL010000017">
    <property type="protein sequence ID" value="KAF4618648.1"/>
    <property type="molecule type" value="Genomic_DNA"/>
</dbReference>
<evidence type="ECO:0000256" key="1">
    <source>
        <dbReference type="SAM" id="MobiDB-lite"/>
    </source>
</evidence>
<feature type="compositionally biased region" description="Polar residues" evidence="1">
    <location>
        <begin position="727"/>
        <end position="744"/>
    </location>
</feature>
<feature type="transmembrane region" description="Helical" evidence="2">
    <location>
        <begin position="571"/>
        <end position="591"/>
    </location>
</feature>
<sequence length="781" mass="88208">MAAVSELRGLLFFLRHLLSESQAVFCSRILKKLLGRLSVLWSIFCRKLSGGRYPGTSATANGRKTGDGESDCRGSASKVNTETVSLDGAAFSLYPFSGGIRNSSRSSQNLRASMSAHNLAIATRNASRASYRTGESNYSTSAYTASNFEEEGPYIITVQPNSPISPTPVRQYSISLPQLSGAASPTAHSTVTARPHQSFANVVHTSTSGSSEEVLSPQEIEVTSLHIPTRPSTPQSRSALPQKYLEQPKIAPVMPESTQRYIRRPWIRKEKTKMTIEPLTIKFDKPIPPTNWTRYIHLEGARYFCHKEKRICTDADLHDSKILSQTEENITIIEDFIYENNICMPEDSDLVLDVFYDEETKEVSTTYYYVHHPTRSIFFLDPYEAESLTAWHEVEGIRTQNHLRHEIHAQYWYCIQLYPHMLRDLTREHVAELRGAALHCIGDSMTSPTSTTPYTLDDLYKILSLTNTMDKNVGTQDDGVKSILARIMYVFVHSRFLDWHGEAHARIERNFSVYGQPVNSRTWLVKSMSMVLFFAPEFHLRTLQNMWVDNIMHKSVWHESMRKMNDEWQEFVLFATVMLNANVAFLAIQSVDIDTDPYRSPAQISSYMSVVASIGSIVLGLLLIRQNRTKNRESADDVQAFLTKITHPRLGLETLAILYSLPYALLMWGMVCFLAAFSFVCFQDSSSATRSLVGSLCFVVVVLVIWCVTTSWEEQPMPDVPIIPESDTASVSDHNQSHNGSSNKLSEKRVHKPTFLSRISTFLSYRKATYDSQKTAVDAPV</sequence>
<keyword evidence="2" id="KW-0472">Membrane</keyword>